<organism evidence="3 4">
    <name type="scientific">Aphanomyces stellatus</name>
    <dbReference type="NCBI Taxonomy" id="120398"/>
    <lineage>
        <taxon>Eukaryota</taxon>
        <taxon>Sar</taxon>
        <taxon>Stramenopiles</taxon>
        <taxon>Oomycota</taxon>
        <taxon>Saprolegniomycetes</taxon>
        <taxon>Saprolegniales</taxon>
        <taxon>Verrucalvaceae</taxon>
        <taxon>Aphanomyces</taxon>
    </lineage>
</organism>
<dbReference type="PANTHER" id="PTHR46128">
    <property type="entry name" value="MITOCHONDRIAL GROUP I INTRON SPLICING FACTOR CCM1"/>
    <property type="match status" value="1"/>
</dbReference>
<protein>
    <submittedName>
        <fullName evidence="3">Aste57867_21612 protein</fullName>
    </submittedName>
</protein>
<name>A0A485LK21_9STRA</name>
<dbReference type="Pfam" id="PF01535">
    <property type="entry name" value="PPR"/>
    <property type="match status" value="2"/>
</dbReference>
<dbReference type="EMBL" id="VJMH01006983">
    <property type="protein sequence ID" value="KAF0686607.1"/>
    <property type="molecule type" value="Genomic_DNA"/>
</dbReference>
<dbReference type="EMBL" id="CAADRA010007009">
    <property type="protein sequence ID" value="VFT98282.1"/>
    <property type="molecule type" value="Genomic_DNA"/>
</dbReference>
<sequence>MWRRSISLRAVAQRSLLQAAGSSSANATMKSSMKVPAAFPTRFLSTQSTTTLQEAAASGNWKAALSVLAELDAAGKTNADSYELAVEALGRNQKVDAMESILDAMKADGVVATSATIDMMVQTYMANNEPLKIIELATERLRANEPLSLAAFQSTMAECSTLAKVEYPEEILTILRNTPSCATPLSANEFAALVRCFGICRRSDLSMHAFYVMQEQGIEGSVDVFTQLIRAHISVGAVNQALHVFSLCDQRGIVLGESIHAATIGKLCERKGFWLATELFDTMERKNLQTSHYCMAKMILAYIRTNNLPAAYDMWERIVAHERPATISTYMSIMHDCVVTGEMDLLLAVFEEMQRHHASLPNVAYSFAIRGLGRKGDTEGALELMENYIDKFGPPRDATTYIAVFNALARSLPGQTTDGTRSVIVHYWDMMMTNVTDTLQAPAFASAAGAFASSGDLDSLTKLFAHTKKHLPTSDAMMYAGAISGFAKASTDYSDHIHDFLTKMYNLNIPIHDAAVRAASDAFVKYEHWDYMKELLKVMDPAVFTRPEGVVGDVLSKLLEVGHWPLARATINAALVWDIQPHIRSKPQVLQRLADETDQKPEWKIAFGLATETVSFATINEEHVYAVCNAMKVLFRAEKYNLVARLWYALKSKNHLPLPIDAYKCIVLSSLHSEFPRAAITAAEEMLDMLTKYHADIVDTSDVADVFSVIITSFATHGEDEMVTRLFEHMEGFNLVPNGYAYLAALRTYASAEDTPKVKALLDGFEEYMSLTHMDPDDMSKTLSSLVSQYAQDRNDEMVLSVFELMQKFDLAPNSYAFNAAIRAYSRTHQLDRVKQLQDALVASTEHVHTRVVESILSSYILANDVAGIQRTMAEFECDADAVLSSFLNLKSVSAIAMLCKAQGNRNAKLASQLSNPMQTKALKWLLNRNAVAQAADVALFLLQNNYSIAPFVFERVLDALSLEGAYEVGSALLDANNKRRPYINNTSGVVNSMLTIMGNARDYVAIREMLTETTQLYEVEHYALGMYCCIDGSAYVDALKIFEKMRQRFIEPNGHTFCLALDACEALQDTRVAKLIVQDVCKHRFEGKIKKELHARLAFATRADALAIDDTLVERVALFALFLEESGYDVHHSFLNSLLGKSNSDHLTLGTRTRVYATLNSKRRARPGNVAPSRPWWLATDKATSVDDVAP</sequence>
<dbReference type="OrthoDB" id="185373at2759"/>
<evidence type="ECO:0000313" key="2">
    <source>
        <dbReference type="EMBL" id="KAF0686607.1"/>
    </source>
</evidence>
<reference evidence="3 4" key="1">
    <citation type="submission" date="2019-03" db="EMBL/GenBank/DDBJ databases">
        <authorList>
            <person name="Gaulin E."/>
            <person name="Dumas B."/>
        </authorList>
    </citation>
    <scope>NUCLEOTIDE SEQUENCE [LARGE SCALE GENOMIC DNA]</scope>
    <source>
        <strain evidence="3">CBS 568.67</strain>
    </source>
</reference>
<evidence type="ECO:0000313" key="3">
    <source>
        <dbReference type="EMBL" id="VFT98282.1"/>
    </source>
</evidence>
<dbReference type="Pfam" id="PF13812">
    <property type="entry name" value="PPR_3"/>
    <property type="match status" value="1"/>
</dbReference>
<dbReference type="Gene3D" id="1.25.40.10">
    <property type="entry name" value="Tetratricopeptide repeat domain"/>
    <property type="match status" value="5"/>
</dbReference>
<dbReference type="PANTHER" id="PTHR46128:SF329">
    <property type="entry name" value="MITOCHONDRIAL GROUP I INTRON SPLICING FACTOR DMR1"/>
    <property type="match status" value="1"/>
</dbReference>
<reference evidence="2" key="2">
    <citation type="submission" date="2019-06" db="EMBL/GenBank/DDBJ databases">
        <title>Genomics analysis of Aphanomyces spp. identifies a new class of oomycete effector associated with host adaptation.</title>
        <authorList>
            <person name="Gaulin E."/>
        </authorList>
    </citation>
    <scope>NUCLEOTIDE SEQUENCE</scope>
    <source>
        <strain evidence="2">CBS 578.67</strain>
    </source>
</reference>
<dbReference type="Proteomes" id="UP000332933">
    <property type="component" value="Unassembled WGS sequence"/>
</dbReference>
<proteinExistence type="inferred from homology"/>
<evidence type="ECO:0000313" key="4">
    <source>
        <dbReference type="Proteomes" id="UP000332933"/>
    </source>
</evidence>
<dbReference type="InterPro" id="IPR011990">
    <property type="entry name" value="TPR-like_helical_dom_sf"/>
</dbReference>
<accession>A0A485LK21</accession>
<dbReference type="InterPro" id="IPR050872">
    <property type="entry name" value="PPR_P_subfamily"/>
</dbReference>
<evidence type="ECO:0000256" key="1">
    <source>
        <dbReference type="ARBA" id="ARBA00007626"/>
    </source>
</evidence>
<gene>
    <name evidence="3" type="primary">Aste57867_21612</name>
    <name evidence="2" type="ORF">As57867_021543</name>
    <name evidence="3" type="ORF">ASTE57867_21612</name>
</gene>
<comment type="similarity">
    <text evidence="1">Belongs to the PPR family. P subfamily.</text>
</comment>
<dbReference type="InterPro" id="IPR002885">
    <property type="entry name" value="PPR_rpt"/>
</dbReference>
<keyword evidence="4" id="KW-1185">Reference proteome</keyword>
<dbReference type="AlphaFoldDB" id="A0A485LK21"/>